<name>A0ABQ9J370_9CUCU</name>
<proteinExistence type="predicted"/>
<evidence type="ECO:0000313" key="1">
    <source>
        <dbReference type="EMBL" id="KAJ8972405.1"/>
    </source>
</evidence>
<gene>
    <name evidence="1" type="ORF">NQ317_010328</name>
</gene>
<evidence type="ECO:0000313" key="2">
    <source>
        <dbReference type="Proteomes" id="UP001162164"/>
    </source>
</evidence>
<dbReference type="EMBL" id="JAPWTJ010001350">
    <property type="protein sequence ID" value="KAJ8972405.1"/>
    <property type="molecule type" value="Genomic_DNA"/>
</dbReference>
<dbReference type="Proteomes" id="UP001162164">
    <property type="component" value="Unassembled WGS sequence"/>
</dbReference>
<keyword evidence="2" id="KW-1185">Reference proteome</keyword>
<sequence>MNLSTVPCHRADIVCAPWPCFIGPSSKEYLRIRIYLTPRLHEPTGNLDVNRFVEIVGCKKYKLKTMSLTKNNLLNLLDSIHEPVSKKLKIVDHAFKSSQLLLPHKEAFLLKWIIGYSEKESKETWKILYDWVHSDQFKELNRNDMDNNEISAIIECLFNKNPKTFSIFLNIQIEKQELPIVVLKNLIKIYKEDTENTNELSLKKSQRILLELLDVFSHINNQLDIKVNEESFTEFLRNILKQLLFLKTPSSTSYKIFMKAIIIDPVVIEPMIDSIIRYAMTADNREQKEDYESLIIAVFDVYSKLHRIESLVAKIVSTLRSFSTCVCNLASWQVINVFKTLLYYLNKHLSCINKVENEDFKYFIYMEILSVLIGTLLASIRVAEHTVATNVVEKSVKELEELRNILQNFGVALLNRQHNHILMKSFLNIAYHWGELYTVLAYYSINNEVEIVKSVDNDFTSCNITYLHSYLNVKQWCLISERITNFGELPCKQKHCTSKKLKAMFLFEKSINEDIIVNVIKGVTTDVEISCKDIICDKYVVNHLMCKMDFVTILPLAECVINNIDSFEKQLHIHDSSLFITAINYICIVKLNKLMLKHKRKLNDDIFNITLSSKICSTITEDILDEKGHEEVLQKVKKIYHTENIISESERKINDKKACNIFEKLKKISYNIWQ</sequence>
<organism evidence="1 2">
    <name type="scientific">Molorchus minor</name>
    <dbReference type="NCBI Taxonomy" id="1323400"/>
    <lineage>
        <taxon>Eukaryota</taxon>
        <taxon>Metazoa</taxon>
        <taxon>Ecdysozoa</taxon>
        <taxon>Arthropoda</taxon>
        <taxon>Hexapoda</taxon>
        <taxon>Insecta</taxon>
        <taxon>Pterygota</taxon>
        <taxon>Neoptera</taxon>
        <taxon>Endopterygota</taxon>
        <taxon>Coleoptera</taxon>
        <taxon>Polyphaga</taxon>
        <taxon>Cucujiformia</taxon>
        <taxon>Chrysomeloidea</taxon>
        <taxon>Cerambycidae</taxon>
        <taxon>Lamiinae</taxon>
        <taxon>Monochamini</taxon>
        <taxon>Molorchus</taxon>
    </lineage>
</organism>
<reference evidence="1" key="1">
    <citation type="journal article" date="2023" name="Insect Mol. Biol.">
        <title>Genome sequencing provides insights into the evolution of gene families encoding plant cell wall-degrading enzymes in longhorned beetles.</title>
        <authorList>
            <person name="Shin N.R."/>
            <person name="Okamura Y."/>
            <person name="Kirsch R."/>
            <person name="Pauchet Y."/>
        </authorList>
    </citation>
    <scope>NUCLEOTIDE SEQUENCE</scope>
    <source>
        <strain evidence="1">MMC_N1</strain>
    </source>
</reference>
<accession>A0ABQ9J370</accession>
<comment type="caution">
    <text evidence="1">The sequence shown here is derived from an EMBL/GenBank/DDBJ whole genome shotgun (WGS) entry which is preliminary data.</text>
</comment>
<protein>
    <submittedName>
        <fullName evidence="1">Uncharacterized protein</fullName>
    </submittedName>
</protein>